<evidence type="ECO:0000256" key="5">
    <source>
        <dbReference type="ARBA" id="ARBA00023172"/>
    </source>
</evidence>
<dbReference type="GO" id="GO:0004803">
    <property type="term" value="F:transposase activity"/>
    <property type="evidence" value="ECO:0007669"/>
    <property type="project" value="UniProtKB-UniRule"/>
</dbReference>
<dbReference type="EMBL" id="BLAD01000082">
    <property type="protein sequence ID" value="GES04514.1"/>
    <property type="molecule type" value="Genomic_DNA"/>
</dbReference>
<accession>A0A5M3W6S8</accession>
<dbReference type="Pfam" id="PF00872">
    <property type="entry name" value="Transposase_mut"/>
    <property type="match status" value="1"/>
</dbReference>
<dbReference type="AlphaFoldDB" id="A0A5M3W6S8"/>
<keyword evidence="4 6" id="KW-0238">DNA-binding</keyword>
<gene>
    <name evidence="7" type="ORF">Acor_65820</name>
</gene>
<keyword evidence="3 6" id="KW-0815">Transposition</keyword>
<sequence length="125" mass="13594">MCIALFRVDAQVEEFRTRALAGGPYTFLWLDVLTQKVREGGRIVNVHCLVATAVNANGQRKILSLEVSPREDGAGWPSCARWWPAACPASNWSPPMPTRVWWTRSAPACRAPPGSAAAPTTCAIC</sequence>
<proteinExistence type="inferred from homology"/>
<evidence type="ECO:0000313" key="8">
    <source>
        <dbReference type="Proteomes" id="UP000334990"/>
    </source>
</evidence>
<organism evidence="7 8">
    <name type="scientific">Acrocarpospora corrugata</name>
    <dbReference type="NCBI Taxonomy" id="35763"/>
    <lineage>
        <taxon>Bacteria</taxon>
        <taxon>Bacillati</taxon>
        <taxon>Actinomycetota</taxon>
        <taxon>Actinomycetes</taxon>
        <taxon>Streptosporangiales</taxon>
        <taxon>Streptosporangiaceae</taxon>
        <taxon>Acrocarpospora</taxon>
    </lineage>
</organism>
<name>A0A5M3W6S8_9ACTN</name>
<dbReference type="GO" id="GO:0003677">
    <property type="term" value="F:DNA binding"/>
    <property type="evidence" value="ECO:0007669"/>
    <property type="project" value="UniProtKB-UniRule"/>
</dbReference>
<evidence type="ECO:0000256" key="4">
    <source>
        <dbReference type="ARBA" id="ARBA00023125"/>
    </source>
</evidence>
<keyword evidence="5 6" id="KW-0233">DNA recombination</keyword>
<evidence type="ECO:0000256" key="1">
    <source>
        <dbReference type="ARBA" id="ARBA00002190"/>
    </source>
</evidence>
<comment type="similarity">
    <text evidence="2 6">Belongs to the transposase mutator family.</text>
</comment>
<comment type="caution">
    <text evidence="7">The sequence shown here is derived from an EMBL/GenBank/DDBJ whole genome shotgun (WGS) entry which is preliminary data.</text>
</comment>
<dbReference type="Proteomes" id="UP000334990">
    <property type="component" value="Unassembled WGS sequence"/>
</dbReference>
<dbReference type="PANTHER" id="PTHR33217">
    <property type="entry name" value="TRANSPOSASE FOR INSERTION SEQUENCE ELEMENT IS1081"/>
    <property type="match status" value="1"/>
</dbReference>
<evidence type="ECO:0000256" key="3">
    <source>
        <dbReference type="ARBA" id="ARBA00022578"/>
    </source>
</evidence>
<evidence type="ECO:0000313" key="7">
    <source>
        <dbReference type="EMBL" id="GES04514.1"/>
    </source>
</evidence>
<dbReference type="GO" id="GO:0006313">
    <property type="term" value="P:DNA transposition"/>
    <property type="evidence" value="ECO:0007669"/>
    <property type="project" value="UniProtKB-UniRule"/>
</dbReference>
<evidence type="ECO:0000256" key="2">
    <source>
        <dbReference type="ARBA" id="ARBA00010961"/>
    </source>
</evidence>
<comment type="function">
    <text evidence="1 6">Required for the transposition of the insertion element.</text>
</comment>
<keyword evidence="6" id="KW-0814">Transposable element</keyword>
<keyword evidence="8" id="KW-1185">Reference proteome</keyword>
<protein>
    <recommendedName>
        <fullName evidence="6">Mutator family transposase</fullName>
    </recommendedName>
</protein>
<dbReference type="InterPro" id="IPR001207">
    <property type="entry name" value="Transposase_mutator"/>
</dbReference>
<reference evidence="7 8" key="1">
    <citation type="submission" date="2019-10" db="EMBL/GenBank/DDBJ databases">
        <title>Whole genome shotgun sequence of Acrocarpospora corrugata NBRC 13972.</title>
        <authorList>
            <person name="Ichikawa N."/>
            <person name="Kimura A."/>
            <person name="Kitahashi Y."/>
            <person name="Komaki H."/>
            <person name="Oguchi A."/>
        </authorList>
    </citation>
    <scope>NUCLEOTIDE SEQUENCE [LARGE SCALE GENOMIC DNA]</scope>
    <source>
        <strain evidence="7 8">NBRC 13972</strain>
    </source>
</reference>
<dbReference type="PANTHER" id="PTHR33217:SF7">
    <property type="entry name" value="TRANSPOSASE FOR INSERTION SEQUENCE ELEMENT IS1081"/>
    <property type="match status" value="1"/>
</dbReference>
<evidence type="ECO:0000256" key="6">
    <source>
        <dbReference type="RuleBase" id="RU365089"/>
    </source>
</evidence>